<dbReference type="PANTHER" id="PTHR46112">
    <property type="entry name" value="AMINOPEPTIDASE"/>
    <property type="match status" value="1"/>
</dbReference>
<feature type="domain" description="Peptidase M24" evidence="1">
    <location>
        <begin position="179"/>
        <end position="368"/>
    </location>
</feature>
<protein>
    <submittedName>
        <fullName evidence="2">Peptidase M24</fullName>
    </submittedName>
</protein>
<dbReference type="Gene3D" id="3.40.350.10">
    <property type="entry name" value="Creatinase/prolidase N-terminal domain"/>
    <property type="match status" value="1"/>
</dbReference>
<gene>
    <name evidence="2" type="ORF">Psi02_00150</name>
</gene>
<dbReference type="InterPro" id="IPR000994">
    <property type="entry name" value="Pept_M24"/>
</dbReference>
<evidence type="ECO:0000313" key="2">
    <source>
        <dbReference type="EMBL" id="GII43591.1"/>
    </source>
</evidence>
<proteinExistence type="predicted"/>
<dbReference type="EMBL" id="BOOQ01000001">
    <property type="protein sequence ID" value="GII43591.1"/>
    <property type="molecule type" value="Genomic_DNA"/>
</dbReference>
<keyword evidence="3" id="KW-1185">Reference proteome</keyword>
<dbReference type="Pfam" id="PF00557">
    <property type="entry name" value="Peptidase_M24"/>
    <property type="match status" value="1"/>
</dbReference>
<dbReference type="RefSeq" id="WP_203970563.1">
    <property type="nucleotide sequence ID" value="NZ_BAAAKY010000005.1"/>
</dbReference>
<reference evidence="2" key="1">
    <citation type="submission" date="2021-01" db="EMBL/GenBank/DDBJ databases">
        <title>Whole genome shotgun sequence of Planotetraspora silvatica NBRC 100141.</title>
        <authorList>
            <person name="Komaki H."/>
            <person name="Tamura T."/>
        </authorList>
    </citation>
    <scope>NUCLEOTIDE SEQUENCE</scope>
    <source>
        <strain evidence="2">NBRC 100141</strain>
    </source>
</reference>
<dbReference type="InterPro" id="IPR050659">
    <property type="entry name" value="Peptidase_M24B"/>
</dbReference>
<dbReference type="SUPFAM" id="SSF55920">
    <property type="entry name" value="Creatinase/aminopeptidase"/>
    <property type="match status" value="1"/>
</dbReference>
<sequence>MSGLSERLNFPVSRDELERRWREVRAAMEVQGLDVLVMQNNNDYVGGFVRYFTDIPATNGYPVTVVFPREEPMTVIRHGRRGEDMDVDPHGDSVLRGVGRAMASPYISSAPYTRLDDAALTLDALRPFRSARIGLVGTSTIPLAFGEHLKQELHGAVFSEESDLVNRVRAVKSEEELDCVRATAALQDAAMAAAFAAVAPGRRDSEIAAVAQHAAQDLGSEQGIYWCASAPPGEPARVAHPHSQHRVMGEGDLFYLMIEVNGPGGMYTELGRICVLGSLSQQMKEEYQFCLEAQRYCMSLLKPGVAAGDVWTAYNEFLRRNGRPEEDRLHCHSQGTDLVEPPMIRSEEPFAIQANMNIACHPRYVADGFCAWVCDNLITKADGSVEEIHKFDKQIVELG</sequence>
<dbReference type="InterPro" id="IPR036005">
    <property type="entry name" value="Creatinase/aminopeptidase-like"/>
</dbReference>
<evidence type="ECO:0000259" key="1">
    <source>
        <dbReference type="Pfam" id="PF00557"/>
    </source>
</evidence>
<dbReference type="CDD" id="cd01066">
    <property type="entry name" value="APP_MetAP"/>
    <property type="match status" value="1"/>
</dbReference>
<dbReference type="AlphaFoldDB" id="A0A8J3UHX7"/>
<dbReference type="Gene3D" id="3.90.230.10">
    <property type="entry name" value="Creatinase/methionine aminopeptidase superfamily"/>
    <property type="match status" value="1"/>
</dbReference>
<accession>A0A8J3UHX7</accession>
<dbReference type="PANTHER" id="PTHR46112:SF2">
    <property type="entry name" value="XAA-PRO AMINOPEPTIDASE P-RELATED"/>
    <property type="match status" value="1"/>
</dbReference>
<comment type="caution">
    <text evidence="2">The sequence shown here is derived from an EMBL/GenBank/DDBJ whole genome shotgun (WGS) entry which is preliminary data.</text>
</comment>
<dbReference type="Proteomes" id="UP000644610">
    <property type="component" value="Unassembled WGS sequence"/>
</dbReference>
<dbReference type="InterPro" id="IPR029149">
    <property type="entry name" value="Creatin/AminoP/Spt16_N"/>
</dbReference>
<organism evidence="2 3">
    <name type="scientific">Planotetraspora silvatica</name>
    <dbReference type="NCBI Taxonomy" id="234614"/>
    <lineage>
        <taxon>Bacteria</taxon>
        <taxon>Bacillati</taxon>
        <taxon>Actinomycetota</taxon>
        <taxon>Actinomycetes</taxon>
        <taxon>Streptosporangiales</taxon>
        <taxon>Streptosporangiaceae</taxon>
        <taxon>Planotetraspora</taxon>
    </lineage>
</organism>
<dbReference type="SUPFAM" id="SSF53092">
    <property type="entry name" value="Creatinase/prolidase N-terminal domain"/>
    <property type="match status" value="1"/>
</dbReference>
<evidence type="ECO:0000313" key="3">
    <source>
        <dbReference type="Proteomes" id="UP000644610"/>
    </source>
</evidence>
<name>A0A8J3UHX7_9ACTN</name>